<feature type="transmembrane region" description="Helical" evidence="9">
    <location>
        <begin position="143"/>
        <end position="167"/>
    </location>
</feature>
<dbReference type="NCBIfam" id="TIGR02139">
    <property type="entry name" value="permease_CysT"/>
    <property type="match status" value="1"/>
</dbReference>
<protein>
    <recommendedName>
        <fullName evidence="9">Sulfate transport system permease protein CysT</fullName>
    </recommendedName>
</protein>
<keyword evidence="12" id="KW-1185">Reference proteome</keyword>
<keyword evidence="4 9" id="KW-0812">Transmembrane</keyword>
<dbReference type="RefSeq" id="WP_173585159.1">
    <property type="nucleotide sequence ID" value="NZ_WOTB01000059.1"/>
</dbReference>
<evidence type="ECO:0000313" key="11">
    <source>
        <dbReference type="EMBL" id="NHN86846.1"/>
    </source>
</evidence>
<evidence type="ECO:0000256" key="1">
    <source>
        <dbReference type="ARBA" id="ARBA00004651"/>
    </source>
</evidence>
<keyword evidence="3 9" id="KW-0813">Transport</keyword>
<dbReference type="Proteomes" id="UP000635278">
    <property type="component" value="Unassembled WGS sequence"/>
</dbReference>
<dbReference type="InterPro" id="IPR000515">
    <property type="entry name" value="MetI-like"/>
</dbReference>
<comment type="function">
    <text evidence="9">Part of the ABC transporter complex (TC 3.A.1.6.1) involved in sulfate/thiosulfate import.</text>
</comment>
<dbReference type="InterPro" id="IPR035906">
    <property type="entry name" value="MetI-like_sf"/>
</dbReference>
<evidence type="ECO:0000256" key="3">
    <source>
        <dbReference type="ARBA" id="ARBA00022448"/>
    </source>
</evidence>
<feature type="transmembrane region" description="Helical" evidence="9">
    <location>
        <begin position="68"/>
        <end position="97"/>
    </location>
</feature>
<evidence type="ECO:0000256" key="7">
    <source>
        <dbReference type="ARBA" id="ARBA00023136"/>
    </source>
</evidence>
<sequence length="291" mass="30904">MTEVADVSFALPRGRRPADPLPGFRIALVATLFWTGLIVVLPLAALIMRPWQEGIGAMTAALQDSRMFAALRISFVSAFIAALIDVPLGVILAWALVRARLPGRRIIDALIDLPFAIPTAVTGITLATLYGPQGWLGAPLAHLGISIAYTATGIVVALMFVGLPFIVRSVEPVLRDLPPEFEEAAGLLGARPRQVVTRVVLPALLPATVTGFGLAFARGIGEYGSVIFIAGNQPFHSEIAPLLIVVRLQEFDYPGATSIAFILLVASSLCLMGIAWLRRRVARGMVAGAAP</sequence>
<dbReference type="Pfam" id="PF00528">
    <property type="entry name" value="BPD_transp_1"/>
    <property type="match status" value="1"/>
</dbReference>
<comment type="function">
    <text evidence="8">Part of the ABC transporter complex CysAWTP (TC 3.A.1.6.1) involved in sulfate/thiosulfate import. Probably responsible for the translocation of the substrate across the membrane.</text>
</comment>
<evidence type="ECO:0000256" key="6">
    <source>
        <dbReference type="ARBA" id="ARBA00023032"/>
    </source>
</evidence>
<comment type="subunit">
    <text evidence="2">The complex is composed of two ATP-binding proteins (CysA), two transmembrane proteins (CysT and CysW) and a solute-binding protein (CysP).</text>
</comment>
<comment type="subcellular location">
    <subcellularLocation>
        <location evidence="1">Cell membrane</location>
        <topology evidence="1">Multi-pass membrane protein</topology>
    </subcellularLocation>
</comment>
<evidence type="ECO:0000259" key="10">
    <source>
        <dbReference type="PROSITE" id="PS50928"/>
    </source>
</evidence>
<dbReference type="PANTHER" id="PTHR30406:SF8">
    <property type="entry name" value="SULFATE TRANSPORT SYSTEM PERMEASE PROTEIN CYST"/>
    <property type="match status" value="1"/>
</dbReference>
<accession>A0ABX0JUF2</accession>
<evidence type="ECO:0000256" key="2">
    <source>
        <dbReference type="ARBA" id="ARBA00011779"/>
    </source>
</evidence>
<dbReference type="EMBL" id="WOTB01000059">
    <property type="protein sequence ID" value="NHN86846.1"/>
    <property type="molecule type" value="Genomic_DNA"/>
</dbReference>
<evidence type="ECO:0000256" key="8">
    <source>
        <dbReference type="ARBA" id="ARBA00025323"/>
    </source>
</evidence>
<keyword evidence="6 9" id="KW-0764">Sulfate transport</keyword>
<evidence type="ECO:0000313" key="12">
    <source>
        <dbReference type="Proteomes" id="UP000635278"/>
    </source>
</evidence>
<comment type="similarity">
    <text evidence="9">Belongs to the binding-protein-dependent transport system permease family. CysTW subfamily.</text>
</comment>
<dbReference type="SUPFAM" id="SSF161098">
    <property type="entry name" value="MetI-like"/>
    <property type="match status" value="1"/>
</dbReference>
<evidence type="ECO:0000256" key="5">
    <source>
        <dbReference type="ARBA" id="ARBA00022989"/>
    </source>
</evidence>
<evidence type="ECO:0000256" key="9">
    <source>
        <dbReference type="RuleBase" id="RU366001"/>
    </source>
</evidence>
<dbReference type="NCBIfam" id="TIGR00969">
    <property type="entry name" value="3a0106s02"/>
    <property type="match status" value="1"/>
</dbReference>
<name>A0ABX0JUF2_9PROT</name>
<dbReference type="Gene3D" id="1.10.3720.10">
    <property type="entry name" value="MetI-like"/>
    <property type="match status" value="1"/>
</dbReference>
<feature type="transmembrane region" description="Helical" evidence="9">
    <location>
        <begin position="256"/>
        <end position="277"/>
    </location>
</feature>
<reference evidence="11 12" key="1">
    <citation type="journal article" date="2020" name="Int. J. Syst. Evol. Microbiol.">
        <title>Novel acetic acid bacteria from cider fermentations: Acetobacter conturbans sp. nov. and Acetobacter fallax sp. nov.</title>
        <authorList>
            <person name="Sombolestani A.S."/>
            <person name="Cleenwerck I."/>
            <person name="Cnockaert M."/>
            <person name="Borremans W."/>
            <person name="Wieme A.D."/>
            <person name="De Vuyst L."/>
            <person name="Vandamme P."/>
        </authorList>
    </citation>
    <scope>NUCLEOTIDE SEQUENCE [LARGE SCALE GENOMIC DNA]</scope>
    <source>
        <strain evidence="11 12">LMG 30640</strain>
    </source>
</reference>
<dbReference type="CDD" id="cd06261">
    <property type="entry name" value="TM_PBP2"/>
    <property type="match status" value="1"/>
</dbReference>
<keyword evidence="5 9" id="KW-1133">Transmembrane helix</keyword>
<comment type="caution">
    <text evidence="11">The sequence shown here is derived from an EMBL/GenBank/DDBJ whole genome shotgun (WGS) entry which is preliminary data.</text>
</comment>
<feature type="transmembrane region" description="Helical" evidence="9">
    <location>
        <begin position="109"/>
        <end position="131"/>
    </location>
</feature>
<dbReference type="InterPro" id="IPR005667">
    <property type="entry name" value="Sulph_transpt2"/>
</dbReference>
<comment type="caution">
    <text evidence="9">Lacks conserved residue(s) required for the propagation of feature annotation.</text>
</comment>
<dbReference type="PANTHER" id="PTHR30406">
    <property type="entry name" value="SULFATE TRANSPORT SYSTEM PERMEASE PROTEIN"/>
    <property type="match status" value="1"/>
</dbReference>
<feature type="domain" description="ABC transmembrane type-1" evidence="10">
    <location>
        <begin position="71"/>
        <end position="275"/>
    </location>
</feature>
<dbReference type="PROSITE" id="PS50928">
    <property type="entry name" value="ABC_TM1"/>
    <property type="match status" value="1"/>
</dbReference>
<feature type="transmembrane region" description="Helical" evidence="9">
    <location>
        <begin position="23"/>
        <end position="48"/>
    </location>
</feature>
<keyword evidence="7 9" id="KW-0472">Membrane</keyword>
<proteinExistence type="inferred from homology"/>
<dbReference type="InterPro" id="IPR011865">
    <property type="entry name" value="CysT_permease"/>
</dbReference>
<evidence type="ECO:0000256" key="4">
    <source>
        <dbReference type="ARBA" id="ARBA00022692"/>
    </source>
</evidence>
<organism evidence="11 12">
    <name type="scientific">Acetobacter musti</name>
    <dbReference type="NCBI Taxonomy" id="864732"/>
    <lineage>
        <taxon>Bacteria</taxon>
        <taxon>Pseudomonadati</taxon>
        <taxon>Pseudomonadota</taxon>
        <taxon>Alphaproteobacteria</taxon>
        <taxon>Acetobacterales</taxon>
        <taxon>Acetobacteraceae</taxon>
        <taxon>Acetobacter</taxon>
    </lineage>
</organism>
<feature type="transmembrane region" description="Helical" evidence="9">
    <location>
        <begin position="199"/>
        <end position="217"/>
    </location>
</feature>
<gene>
    <name evidence="11" type="primary">cysT</name>
    <name evidence="11" type="ORF">GOB93_19920</name>
</gene>